<dbReference type="AlphaFoldDB" id="A0A6M5YYJ1"/>
<dbReference type="Pfam" id="PF13155">
    <property type="entry name" value="Toprim_2"/>
    <property type="match status" value="1"/>
</dbReference>
<dbReference type="RefSeq" id="WP_171473676.1">
    <property type="nucleotide sequence ID" value="NZ_CP053452.2"/>
</dbReference>
<keyword evidence="2" id="KW-1185">Reference proteome</keyword>
<dbReference type="InterPro" id="IPR034154">
    <property type="entry name" value="TOPRIM_DnaG/twinkle"/>
</dbReference>
<evidence type="ECO:0000313" key="2">
    <source>
        <dbReference type="Proteomes" id="UP000503447"/>
    </source>
</evidence>
<dbReference type="SUPFAM" id="SSF56731">
    <property type="entry name" value="DNA primase core"/>
    <property type="match status" value="1"/>
</dbReference>
<dbReference type="Proteomes" id="UP000503447">
    <property type="component" value="Chromosome"/>
</dbReference>
<protein>
    <submittedName>
        <fullName evidence="1">Uncharacterized protein</fullName>
    </submittedName>
</protein>
<dbReference type="Gene3D" id="3.40.1360.10">
    <property type="match status" value="1"/>
</dbReference>
<organism evidence="1 2">
    <name type="scientific">Frigoriglobus tundricola</name>
    <dbReference type="NCBI Taxonomy" id="2774151"/>
    <lineage>
        <taxon>Bacteria</taxon>
        <taxon>Pseudomonadati</taxon>
        <taxon>Planctomycetota</taxon>
        <taxon>Planctomycetia</taxon>
        <taxon>Gemmatales</taxon>
        <taxon>Gemmataceae</taxon>
        <taxon>Frigoriglobus</taxon>
    </lineage>
</organism>
<sequence>MLHTETKWLRVGRDRPCPVCGKLDWCLVAEDRTACICPRTESAKRCGDAGFLHRLADAPRPREPRRVVLTTRSATPDLTTLATDYTEAVTTDRLTAFAAELGVGMASLTAYRVGWAASYPAWSFPMTDPTTSKVTGIRLRPPVGKKFSVRGGKESLFLPDQFIDDEVLLVCEGATDALAAHSIGFPNAVGRPSCTGGAAHVVALVRLRKPALVVIVADTDEPGVRGAEALAAALALHARDLRLITPPAGVKDLRAWVSTGAARSDLERLIHAAKPRRLNLTLTSKGTK</sequence>
<evidence type="ECO:0000313" key="1">
    <source>
        <dbReference type="EMBL" id="QJW98516.1"/>
    </source>
</evidence>
<dbReference type="EMBL" id="CP053452">
    <property type="protein sequence ID" value="QJW98516.1"/>
    <property type="molecule type" value="Genomic_DNA"/>
</dbReference>
<reference evidence="2" key="1">
    <citation type="submission" date="2020-05" db="EMBL/GenBank/DDBJ databases">
        <title>Frigoriglobus tundricola gen. nov., sp. nov., a psychrotolerant cellulolytic planctomycete of the family Gemmataceae with two divergent copies of 16S rRNA gene.</title>
        <authorList>
            <person name="Kulichevskaya I.S."/>
            <person name="Ivanova A.A."/>
            <person name="Naumoff D.G."/>
            <person name="Beletsky A.V."/>
            <person name="Rijpstra W.I.C."/>
            <person name="Sinninghe Damste J.S."/>
            <person name="Mardanov A.V."/>
            <person name="Ravin N.V."/>
            <person name="Dedysh S.N."/>
        </authorList>
    </citation>
    <scope>NUCLEOTIDE SEQUENCE [LARGE SCALE GENOMIC DNA]</scope>
    <source>
        <strain evidence="2">PL17</strain>
    </source>
</reference>
<gene>
    <name evidence="1" type="ORF">FTUN_6106</name>
</gene>
<accession>A0A6M5YYJ1</accession>
<dbReference type="KEGG" id="ftj:FTUN_6106"/>
<dbReference type="CDD" id="cd01029">
    <property type="entry name" value="TOPRIM_primases"/>
    <property type="match status" value="1"/>
</dbReference>
<name>A0A6M5YYJ1_9BACT</name>
<proteinExistence type="predicted"/>